<keyword evidence="2" id="KW-1185">Reference proteome</keyword>
<name>A0ACC1KMX8_9FUNG</name>
<evidence type="ECO:0000313" key="1">
    <source>
        <dbReference type="EMBL" id="KAJ2792128.1"/>
    </source>
</evidence>
<organism evidence="1 2">
    <name type="scientific">Coemansia linderi</name>
    <dbReference type="NCBI Taxonomy" id="2663919"/>
    <lineage>
        <taxon>Eukaryota</taxon>
        <taxon>Fungi</taxon>
        <taxon>Fungi incertae sedis</taxon>
        <taxon>Zoopagomycota</taxon>
        <taxon>Kickxellomycotina</taxon>
        <taxon>Kickxellomycetes</taxon>
        <taxon>Kickxellales</taxon>
        <taxon>Kickxellaceae</taxon>
        <taxon>Coemansia</taxon>
    </lineage>
</organism>
<accession>A0ACC1KMX8</accession>
<dbReference type="Proteomes" id="UP001140066">
    <property type="component" value="Unassembled WGS sequence"/>
</dbReference>
<comment type="caution">
    <text evidence="1">The sequence shown here is derived from an EMBL/GenBank/DDBJ whole genome shotgun (WGS) entry which is preliminary data.</text>
</comment>
<protein>
    <submittedName>
        <fullName evidence="1">Uncharacterized protein</fullName>
    </submittedName>
</protein>
<proteinExistence type="predicted"/>
<gene>
    <name evidence="1" type="ORF">GGI18_000648</name>
</gene>
<evidence type="ECO:0000313" key="2">
    <source>
        <dbReference type="Proteomes" id="UP001140066"/>
    </source>
</evidence>
<dbReference type="EMBL" id="JANBUK010000052">
    <property type="protein sequence ID" value="KAJ2792128.1"/>
    <property type="molecule type" value="Genomic_DNA"/>
</dbReference>
<sequence>MSGEDDEEFYDDDGEDEDPGREGRRGSYSIDSRRNRQWAGDPHIAAGHASTHDALGATNRMFADDEVATRGGNSAMADHAAAAAGTGSRAQSPRSARRYRNRLAAARMRSRQKQQLVELEKRKGDLERRAAELQLELQDIQRKNNPLNSSIDKLAGMIDDLTKVECTMLTGIDECKSLLQNLEKLYESKQQKQQQQPQQQQ</sequence>
<reference evidence="1" key="1">
    <citation type="submission" date="2022-07" db="EMBL/GenBank/DDBJ databases">
        <title>Phylogenomic reconstructions and comparative analyses of Kickxellomycotina fungi.</title>
        <authorList>
            <person name="Reynolds N.K."/>
            <person name="Stajich J.E."/>
            <person name="Barry K."/>
            <person name="Grigoriev I.V."/>
            <person name="Crous P."/>
            <person name="Smith M.E."/>
        </authorList>
    </citation>
    <scope>NUCLEOTIDE SEQUENCE</scope>
    <source>
        <strain evidence="1">BCRC 34191</strain>
    </source>
</reference>